<reference evidence="1 2" key="1">
    <citation type="submission" date="2014-03" db="EMBL/GenBank/DDBJ databases">
        <title>Draft genome of the hookworm Oesophagostomum dentatum.</title>
        <authorList>
            <person name="Mitreva M."/>
        </authorList>
    </citation>
    <scope>NUCLEOTIDE SEQUENCE [LARGE SCALE GENOMIC DNA]</scope>
    <source>
        <strain evidence="1 2">OD-Hann</strain>
    </source>
</reference>
<gene>
    <name evidence="1" type="ORF">OESDEN_24224</name>
</gene>
<evidence type="ECO:0000313" key="1">
    <source>
        <dbReference type="EMBL" id="KHJ76157.1"/>
    </source>
</evidence>
<organism evidence="1 2">
    <name type="scientific">Oesophagostomum dentatum</name>
    <name type="common">Nodular worm</name>
    <dbReference type="NCBI Taxonomy" id="61180"/>
    <lineage>
        <taxon>Eukaryota</taxon>
        <taxon>Metazoa</taxon>
        <taxon>Ecdysozoa</taxon>
        <taxon>Nematoda</taxon>
        <taxon>Chromadorea</taxon>
        <taxon>Rhabditida</taxon>
        <taxon>Rhabditina</taxon>
        <taxon>Rhabditomorpha</taxon>
        <taxon>Strongyloidea</taxon>
        <taxon>Strongylidae</taxon>
        <taxon>Oesophagostomum</taxon>
    </lineage>
</organism>
<dbReference type="AlphaFoldDB" id="A0A0B1RY90"/>
<keyword evidence="2" id="KW-1185">Reference proteome</keyword>
<evidence type="ECO:0000313" key="2">
    <source>
        <dbReference type="Proteomes" id="UP000053660"/>
    </source>
</evidence>
<protein>
    <submittedName>
        <fullName evidence="1">Uncharacterized protein</fullName>
    </submittedName>
</protein>
<proteinExistence type="predicted"/>
<dbReference type="EMBL" id="KN612035">
    <property type="protein sequence ID" value="KHJ76157.1"/>
    <property type="molecule type" value="Genomic_DNA"/>
</dbReference>
<accession>A0A0B1RY90</accession>
<dbReference type="Proteomes" id="UP000053660">
    <property type="component" value="Unassembled WGS sequence"/>
</dbReference>
<sequence length="70" mass="8183">MNIMRCPSTFSMHTFLWREYSRYQDDASLDGTVAGNVHRGTNEPLLKREIWIWSCGREHFIVLVNLAKLA</sequence>
<name>A0A0B1RY90_OESDE</name>